<evidence type="ECO:0000256" key="5">
    <source>
        <dbReference type="ARBA" id="ARBA00023273"/>
    </source>
</evidence>
<name>A0A922CIF9_MANSE</name>
<dbReference type="PANTHER" id="PTHR12968">
    <property type="entry name" value="B9 DOMAIN-CONTAINING"/>
    <property type="match status" value="1"/>
</dbReference>
<keyword evidence="4" id="KW-0206">Cytoskeleton</keyword>
<reference evidence="8" key="2">
    <citation type="submission" date="2020-12" db="EMBL/GenBank/DDBJ databases">
        <authorList>
            <person name="Kanost M."/>
        </authorList>
    </citation>
    <scope>NUCLEOTIDE SEQUENCE</scope>
</reference>
<evidence type="ECO:0000313" key="8">
    <source>
        <dbReference type="EMBL" id="KAG6447079.1"/>
    </source>
</evidence>
<dbReference type="Pfam" id="PF07162">
    <property type="entry name" value="B9-C2"/>
    <property type="match status" value="1"/>
</dbReference>
<dbReference type="Proteomes" id="UP000791440">
    <property type="component" value="Unassembled WGS sequence"/>
</dbReference>
<dbReference type="EMBL" id="JH668341">
    <property type="protein sequence ID" value="KAG6447078.1"/>
    <property type="molecule type" value="Genomic_DNA"/>
</dbReference>
<sequence>MKENDLTKFFVTFSGQIEYVTFSGGVFDDYLCIHYEFVWGPDWAPISGLSMGSSQMSSIGTDPEKAVFNMPIDMVFSSTNIYGWPQLVVTVKAHNRITGESLRGYALALMPSSTGLREITAPILRPRASTTIGEWVAWLTGKYPELVEPKLLAHGKDNYLLRTESEGTITLNVTMMSKNLRKLGYDNQPPSYRNM</sequence>
<accession>A0A922CIF9</accession>
<protein>
    <recommendedName>
        <fullName evidence="7">B9 domain-containing protein 1</fullName>
    </recommendedName>
</protein>
<comment type="caution">
    <text evidence="8">The sequence shown here is derived from an EMBL/GenBank/DDBJ whole genome shotgun (WGS) entry which is preliminary data.</text>
</comment>
<comment type="similarity">
    <text evidence="6">Belongs to the B9D family.</text>
</comment>
<evidence type="ECO:0000256" key="2">
    <source>
        <dbReference type="ARBA" id="ARBA00022490"/>
    </source>
</evidence>
<evidence type="ECO:0000256" key="6">
    <source>
        <dbReference type="ARBA" id="ARBA00038411"/>
    </source>
</evidence>
<gene>
    <name evidence="8" type="ORF">O3G_MSEX004761</name>
</gene>
<proteinExistence type="inferred from homology"/>
<dbReference type="AlphaFoldDB" id="A0A922CIF9"/>
<dbReference type="GO" id="GO:0036038">
    <property type="term" value="C:MKS complex"/>
    <property type="evidence" value="ECO:0007669"/>
    <property type="project" value="TreeGrafter"/>
</dbReference>
<evidence type="ECO:0000256" key="3">
    <source>
        <dbReference type="ARBA" id="ARBA00022794"/>
    </source>
</evidence>
<dbReference type="OrthoDB" id="431939at2759"/>
<dbReference type="PANTHER" id="PTHR12968:SF1">
    <property type="entry name" value="B9 DOMAIN-CONTAINING PROTEIN 1"/>
    <property type="match status" value="1"/>
</dbReference>
<evidence type="ECO:0000313" key="9">
    <source>
        <dbReference type="Proteomes" id="UP000791440"/>
    </source>
</evidence>
<dbReference type="GO" id="GO:0060271">
    <property type="term" value="P:cilium assembly"/>
    <property type="evidence" value="ECO:0007669"/>
    <property type="project" value="TreeGrafter"/>
</dbReference>
<evidence type="ECO:0000256" key="1">
    <source>
        <dbReference type="ARBA" id="ARBA00004120"/>
    </source>
</evidence>
<keyword evidence="5" id="KW-0966">Cell projection</keyword>
<dbReference type="InterPro" id="IPR010796">
    <property type="entry name" value="C2_B9-type_dom"/>
</dbReference>
<dbReference type="PROSITE" id="PS51381">
    <property type="entry name" value="C2_B9"/>
    <property type="match status" value="1"/>
</dbReference>
<keyword evidence="2" id="KW-0963">Cytoplasm</keyword>
<evidence type="ECO:0000256" key="7">
    <source>
        <dbReference type="ARBA" id="ARBA00039274"/>
    </source>
</evidence>
<keyword evidence="9" id="KW-1185">Reference proteome</keyword>
<keyword evidence="3" id="KW-0970">Cilium biogenesis/degradation</keyword>
<dbReference type="EMBL" id="JH668341">
    <property type="protein sequence ID" value="KAG6447079.1"/>
    <property type="molecule type" value="Genomic_DNA"/>
</dbReference>
<comment type="subcellular location">
    <subcellularLocation>
        <location evidence="1">Cytoplasm</location>
        <location evidence="1">Cytoskeleton</location>
        <location evidence="1">Cilium basal body</location>
    </subcellularLocation>
</comment>
<organism evidence="8 9">
    <name type="scientific">Manduca sexta</name>
    <name type="common">Tobacco hawkmoth</name>
    <name type="synonym">Tobacco hornworm</name>
    <dbReference type="NCBI Taxonomy" id="7130"/>
    <lineage>
        <taxon>Eukaryota</taxon>
        <taxon>Metazoa</taxon>
        <taxon>Ecdysozoa</taxon>
        <taxon>Arthropoda</taxon>
        <taxon>Hexapoda</taxon>
        <taxon>Insecta</taxon>
        <taxon>Pterygota</taxon>
        <taxon>Neoptera</taxon>
        <taxon>Endopterygota</taxon>
        <taxon>Lepidoptera</taxon>
        <taxon>Glossata</taxon>
        <taxon>Ditrysia</taxon>
        <taxon>Bombycoidea</taxon>
        <taxon>Sphingidae</taxon>
        <taxon>Sphinginae</taxon>
        <taxon>Sphingini</taxon>
        <taxon>Manduca</taxon>
    </lineage>
</organism>
<evidence type="ECO:0000256" key="4">
    <source>
        <dbReference type="ARBA" id="ARBA00023212"/>
    </source>
</evidence>
<reference evidence="8" key="1">
    <citation type="journal article" date="2016" name="Insect Biochem. Mol. Biol.">
        <title>Multifaceted biological insights from a draft genome sequence of the tobacco hornworm moth, Manduca sexta.</title>
        <authorList>
            <person name="Kanost M.R."/>
            <person name="Arrese E.L."/>
            <person name="Cao X."/>
            <person name="Chen Y.R."/>
            <person name="Chellapilla S."/>
            <person name="Goldsmith M.R."/>
            <person name="Grosse-Wilde E."/>
            <person name="Heckel D.G."/>
            <person name="Herndon N."/>
            <person name="Jiang H."/>
            <person name="Papanicolaou A."/>
            <person name="Qu J."/>
            <person name="Soulages J.L."/>
            <person name="Vogel H."/>
            <person name="Walters J."/>
            <person name="Waterhouse R.M."/>
            <person name="Ahn S.J."/>
            <person name="Almeida F.C."/>
            <person name="An C."/>
            <person name="Aqrawi P."/>
            <person name="Bretschneider A."/>
            <person name="Bryant W.B."/>
            <person name="Bucks S."/>
            <person name="Chao H."/>
            <person name="Chevignon G."/>
            <person name="Christen J.M."/>
            <person name="Clarke D.F."/>
            <person name="Dittmer N.T."/>
            <person name="Ferguson L.C.F."/>
            <person name="Garavelou S."/>
            <person name="Gordon K.H.J."/>
            <person name="Gunaratna R.T."/>
            <person name="Han Y."/>
            <person name="Hauser F."/>
            <person name="He Y."/>
            <person name="Heidel-Fischer H."/>
            <person name="Hirsh A."/>
            <person name="Hu Y."/>
            <person name="Jiang H."/>
            <person name="Kalra D."/>
            <person name="Klinner C."/>
            <person name="Konig C."/>
            <person name="Kovar C."/>
            <person name="Kroll A.R."/>
            <person name="Kuwar S.S."/>
            <person name="Lee S.L."/>
            <person name="Lehman R."/>
            <person name="Li K."/>
            <person name="Li Z."/>
            <person name="Liang H."/>
            <person name="Lovelace S."/>
            <person name="Lu Z."/>
            <person name="Mansfield J.H."/>
            <person name="McCulloch K.J."/>
            <person name="Mathew T."/>
            <person name="Morton B."/>
            <person name="Muzny D.M."/>
            <person name="Neunemann D."/>
            <person name="Ongeri F."/>
            <person name="Pauchet Y."/>
            <person name="Pu L.L."/>
            <person name="Pyrousis I."/>
            <person name="Rao X.J."/>
            <person name="Redding A."/>
            <person name="Roesel C."/>
            <person name="Sanchez-Gracia A."/>
            <person name="Schaack S."/>
            <person name="Shukla A."/>
            <person name="Tetreau G."/>
            <person name="Wang Y."/>
            <person name="Xiong G.H."/>
            <person name="Traut W."/>
            <person name="Walsh T.K."/>
            <person name="Worley K.C."/>
            <person name="Wu D."/>
            <person name="Wu W."/>
            <person name="Wu Y.Q."/>
            <person name="Zhang X."/>
            <person name="Zou Z."/>
            <person name="Zucker H."/>
            <person name="Briscoe A.D."/>
            <person name="Burmester T."/>
            <person name="Clem R.J."/>
            <person name="Feyereisen R."/>
            <person name="Grimmelikhuijzen C.J.P."/>
            <person name="Hamodrakas S.J."/>
            <person name="Hansson B.S."/>
            <person name="Huguet E."/>
            <person name="Jermiin L.S."/>
            <person name="Lan Q."/>
            <person name="Lehman H.K."/>
            <person name="Lorenzen M."/>
            <person name="Merzendorfer H."/>
            <person name="Michalopoulos I."/>
            <person name="Morton D.B."/>
            <person name="Muthukrishnan S."/>
            <person name="Oakeshott J.G."/>
            <person name="Palmer W."/>
            <person name="Park Y."/>
            <person name="Passarelli A.L."/>
            <person name="Rozas J."/>
            <person name="Schwartz L.M."/>
            <person name="Smith W."/>
            <person name="Southgate A."/>
            <person name="Vilcinskas A."/>
            <person name="Vogt R."/>
            <person name="Wang P."/>
            <person name="Werren J."/>
            <person name="Yu X.Q."/>
            <person name="Zhou J.J."/>
            <person name="Brown S.J."/>
            <person name="Scherer S.E."/>
            <person name="Richards S."/>
            <person name="Blissard G.W."/>
        </authorList>
    </citation>
    <scope>NUCLEOTIDE SEQUENCE</scope>
</reference>